<keyword evidence="1" id="KW-0812">Transmembrane</keyword>
<evidence type="ECO:0000313" key="2">
    <source>
        <dbReference type="EMBL" id="CAE1164095.1"/>
    </source>
</evidence>
<organism evidence="2 3">
    <name type="scientific">Acanthosepion pharaonis</name>
    <name type="common">Pharaoh cuttlefish</name>
    <name type="synonym">Sepia pharaonis</name>
    <dbReference type="NCBI Taxonomy" id="158019"/>
    <lineage>
        <taxon>Eukaryota</taxon>
        <taxon>Metazoa</taxon>
        <taxon>Spiralia</taxon>
        <taxon>Lophotrochozoa</taxon>
        <taxon>Mollusca</taxon>
        <taxon>Cephalopoda</taxon>
        <taxon>Coleoidea</taxon>
        <taxon>Decapodiformes</taxon>
        <taxon>Sepiida</taxon>
        <taxon>Sepiina</taxon>
        <taxon>Sepiidae</taxon>
        <taxon>Acanthosepion</taxon>
    </lineage>
</organism>
<keyword evidence="3" id="KW-1185">Reference proteome</keyword>
<dbReference type="EMBL" id="CAHIKZ030000256">
    <property type="protein sequence ID" value="CAE1164095.1"/>
    <property type="molecule type" value="Genomic_DNA"/>
</dbReference>
<reference evidence="2" key="1">
    <citation type="submission" date="2021-01" db="EMBL/GenBank/DDBJ databases">
        <authorList>
            <person name="Li R."/>
            <person name="Bekaert M."/>
        </authorList>
    </citation>
    <scope>NUCLEOTIDE SEQUENCE</scope>
    <source>
        <strain evidence="2">Farmed</strain>
    </source>
</reference>
<accession>A0A812AY59</accession>
<feature type="transmembrane region" description="Helical" evidence="1">
    <location>
        <begin position="7"/>
        <end position="26"/>
    </location>
</feature>
<proteinExistence type="predicted"/>
<dbReference type="AlphaFoldDB" id="A0A812AY59"/>
<feature type="transmembrane region" description="Helical" evidence="1">
    <location>
        <begin position="82"/>
        <end position="101"/>
    </location>
</feature>
<evidence type="ECO:0000313" key="3">
    <source>
        <dbReference type="Proteomes" id="UP000597762"/>
    </source>
</evidence>
<keyword evidence="1" id="KW-0472">Membrane</keyword>
<gene>
    <name evidence="2" type="ORF">SPHA_7915</name>
</gene>
<evidence type="ECO:0000256" key="1">
    <source>
        <dbReference type="SAM" id="Phobius"/>
    </source>
</evidence>
<name>A0A812AY59_ACAPH</name>
<dbReference type="Proteomes" id="UP000597762">
    <property type="component" value="Unassembled WGS sequence"/>
</dbReference>
<sequence>MLHTISIPSLLHTISFSIILFLYHSLSHSNFLTQTYFLYIRTNNAPFIRQTLKPNLSLFLSFNAFLNCFYFRHCFLHSYFPFYFLLSFYYSSSYFPLLFPYCLRDFLSFFQHFIRLSFFTFLPSFLPSLSSSLPPSFPRSLPAFPRSLVPCLPASFVPFFYYQPMLNLGIFHDVASSLYCSASPRILLSITLSLSRFILAFSWPRAISLGHTKTPLTNTV</sequence>
<keyword evidence="1" id="KW-1133">Transmembrane helix</keyword>
<comment type="caution">
    <text evidence="2">The sequence shown here is derived from an EMBL/GenBank/DDBJ whole genome shotgun (WGS) entry which is preliminary data.</text>
</comment>
<protein>
    <submittedName>
        <fullName evidence="2">Uncharacterized protein</fullName>
    </submittedName>
</protein>